<sequence length="130" mass="14112">MIAISIYVFLVAAFCSAWSIGSPTISVIIWTAPDLNDVGIWYKGAVFTCGVAASAAMALETWRDCHIQEGEHVNSFTCAASVLGSGTVIGYSIAHKMHPTGWIRLSEEYAATAFEEVAERLRRNGVFSYT</sequence>
<dbReference type="Proteomes" id="UP000094565">
    <property type="component" value="Chromosome 2"/>
</dbReference>
<evidence type="ECO:0000313" key="3">
    <source>
        <dbReference type="Proteomes" id="UP000094565"/>
    </source>
</evidence>
<proteinExistence type="predicted"/>
<organism evidence="2 3">
    <name type="scientific">Komagataella pastoris</name>
    <name type="common">Yeast</name>
    <name type="synonym">Pichia pastoris</name>
    <dbReference type="NCBI Taxonomy" id="4922"/>
    <lineage>
        <taxon>Eukaryota</taxon>
        <taxon>Fungi</taxon>
        <taxon>Dikarya</taxon>
        <taxon>Ascomycota</taxon>
        <taxon>Saccharomycotina</taxon>
        <taxon>Pichiomycetes</taxon>
        <taxon>Pichiales</taxon>
        <taxon>Pichiaceae</taxon>
        <taxon>Komagataella</taxon>
    </lineage>
</organism>
<dbReference type="AlphaFoldDB" id="A0A1B2JC27"/>
<evidence type="ECO:0000313" key="2">
    <source>
        <dbReference type="EMBL" id="ANZ75580.1"/>
    </source>
</evidence>
<feature type="chain" id="PRO_5008539385" evidence="1">
    <location>
        <begin position="18"/>
        <end position="130"/>
    </location>
</feature>
<keyword evidence="3" id="KW-1185">Reference proteome</keyword>
<name>A0A1B2JC27_PICPA</name>
<evidence type="ECO:0000256" key="1">
    <source>
        <dbReference type="SAM" id="SignalP"/>
    </source>
</evidence>
<protein>
    <submittedName>
        <fullName evidence="2">BA75_01864T0</fullName>
    </submittedName>
</protein>
<gene>
    <name evidence="2" type="ORF">ATY40_BA7501864</name>
</gene>
<feature type="signal peptide" evidence="1">
    <location>
        <begin position="1"/>
        <end position="17"/>
    </location>
</feature>
<reference evidence="2 3" key="1">
    <citation type="submission" date="2016-02" db="EMBL/GenBank/DDBJ databases">
        <title>Comparative genomic and transcriptomic foundation for Pichia pastoris.</title>
        <authorList>
            <person name="Love K.R."/>
            <person name="Shah K.A."/>
            <person name="Whittaker C.A."/>
            <person name="Wu J."/>
            <person name="Bartlett M.C."/>
            <person name="Ma D."/>
            <person name="Leeson R.L."/>
            <person name="Priest M."/>
            <person name="Young S.K."/>
            <person name="Love J.C."/>
        </authorList>
    </citation>
    <scope>NUCLEOTIDE SEQUENCE [LARGE SCALE GENOMIC DNA]</scope>
    <source>
        <strain evidence="2 3">ATCC 28485</strain>
    </source>
</reference>
<keyword evidence="1" id="KW-0732">Signal</keyword>
<dbReference type="EMBL" id="CP014585">
    <property type="protein sequence ID" value="ANZ75580.1"/>
    <property type="molecule type" value="Genomic_DNA"/>
</dbReference>
<accession>A0A1B2JC27</accession>